<dbReference type="PROSITE" id="PS50157">
    <property type="entry name" value="ZINC_FINGER_C2H2_2"/>
    <property type="match status" value="6"/>
</dbReference>
<keyword evidence="1" id="KW-0479">Metal-binding</keyword>
<evidence type="ECO:0000256" key="3">
    <source>
        <dbReference type="ARBA" id="ARBA00022771"/>
    </source>
</evidence>
<organism evidence="8 9">
    <name type="scientific">Anopheles farauti</name>
    <dbReference type="NCBI Taxonomy" id="69004"/>
    <lineage>
        <taxon>Eukaryota</taxon>
        <taxon>Metazoa</taxon>
        <taxon>Ecdysozoa</taxon>
        <taxon>Arthropoda</taxon>
        <taxon>Hexapoda</taxon>
        <taxon>Insecta</taxon>
        <taxon>Pterygota</taxon>
        <taxon>Neoptera</taxon>
        <taxon>Endopterygota</taxon>
        <taxon>Diptera</taxon>
        <taxon>Nematocera</taxon>
        <taxon>Culicoidea</taxon>
        <taxon>Culicidae</taxon>
        <taxon>Anophelinae</taxon>
        <taxon>Anopheles</taxon>
    </lineage>
</organism>
<accession>A0A182QWT9</accession>
<feature type="region of interest" description="Disordered" evidence="6">
    <location>
        <begin position="462"/>
        <end position="486"/>
    </location>
</feature>
<dbReference type="Pfam" id="PF12874">
    <property type="entry name" value="zf-met"/>
    <property type="match status" value="1"/>
</dbReference>
<keyword evidence="4" id="KW-0862">Zinc</keyword>
<dbReference type="GO" id="GO:0000981">
    <property type="term" value="F:DNA-binding transcription factor activity, RNA polymerase II-specific"/>
    <property type="evidence" value="ECO:0007669"/>
    <property type="project" value="TreeGrafter"/>
</dbReference>
<name>A0A182QWT9_9DIPT</name>
<dbReference type="PANTHER" id="PTHR24379">
    <property type="entry name" value="KRAB AND ZINC FINGER DOMAIN-CONTAINING"/>
    <property type="match status" value="1"/>
</dbReference>
<protein>
    <recommendedName>
        <fullName evidence="7">C2H2-type domain-containing protein</fullName>
    </recommendedName>
</protein>
<feature type="domain" description="C2H2-type" evidence="7">
    <location>
        <begin position="413"/>
        <end position="440"/>
    </location>
</feature>
<dbReference type="GO" id="GO:0005634">
    <property type="term" value="C:nucleus"/>
    <property type="evidence" value="ECO:0007669"/>
    <property type="project" value="TreeGrafter"/>
</dbReference>
<dbReference type="Proteomes" id="UP000075886">
    <property type="component" value="Unassembled WGS sequence"/>
</dbReference>
<dbReference type="SUPFAM" id="SSF57667">
    <property type="entry name" value="beta-beta-alpha zinc fingers"/>
    <property type="match status" value="4"/>
</dbReference>
<evidence type="ECO:0000313" key="8">
    <source>
        <dbReference type="EnsemblMetazoa" id="AFAF018455-PA"/>
    </source>
</evidence>
<keyword evidence="9" id="KW-1185">Reference proteome</keyword>
<reference evidence="9" key="1">
    <citation type="submission" date="2014-01" db="EMBL/GenBank/DDBJ databases">
        <title>The Genome Sequence of Anopheles farauti FAR1 (V2).</title>
        <authorList>
            <consortium name="The Broad Institute Genomics Platform"/>
            <person name="Neafsey D.E."/>
            <person name="Besansky N."/>
            <person name="Howell P."/>
            <person name="Walton C."/>
            <person name="Young S.K."/>
            <person name="Zeng Q."/>
            <person name="Gargeya S."/>
            <person name="Fitzgerald M."/>
            <person name="Haas B."/>
            <person name="Abouelleil A."/>
            <person name="Allen A.W."/>
            <person name="Alvarado L."/>
            <person name="Arachchi H.M."/>
            <person name="Berlin A.M."/>
            <person name="Chapman S.B."/>
            <person name="Gainer-Dewar J."/>
            <person name="Goldberg J."/>
            <person name="Griggs A."/>
            <person name="Gujja S."/>
            <person name="Hansen M."/>
            <person name="Howarth C."/>
            <person name="Imamovic A."/>
            <person name="Ireland A."/>
            <person name="Larimer J."/>
            <person name="McCowan C."/>
            <person name="Murphy C."/>
            <person name="Pearson M."/>
            <person name="Poon T.W."/>
            <person name="Priest M."/>
            <person name="Roberts A."/>
            <person name="Saif S."/>
            <person name="Shea T."/>
            <person name="Sisk P."/>
            <person name="Sykes S."/>
            <person name="Wortman J."/>
            <person name="Nusbaum C."/>
            <person name="Birren B."/>
        </authorList>
    </citation>
    <scope>NUCLEOTIDE SEQUENCE [LARGE SCALE GENOMIC DNA]</scope>
    <source>
        <strain evidence="9">FAR1</strain>
    </source>
</reference>
<feature type="domain" description="C2H2-type" evidence="7">
    <location>
        <begin position="217"/>
        <end position="244"/>
    </location>
</feature>
<dbReference type="AlphaFoldDB" id="A0A182QWT9"/>
<evidence type="ECO:0000259" key="7">
    <source>
        <dbReference type="PROSITE" id="PS50157"/>
    </source>
</evidence>
<dbReference type="STRING" id="69004.A0A182QWT9"/>
<evidence type="ECO:0000256" key="1">
    <source>
        <dbReference type="ARBA" id="ARBA00022723"/>
    </source>
</evidence>
<keyword evidence="2" id="KW-0677">Repeat</keyword>
<dbReference type="VEuPathDB" id="VectorBase:AFAF018455"/>
<dbReference type="InterPro" id="IPR036236">
    <property type="entry name" value="Znf_C2H2_sf"/>
</dbReference>
<dbReference type="PROSITE" id="PS00028">
    <property type="entry name" value="ZINC_FINGER_C2H2_1"/>
    <property type="match status" value="7"/>
</dbReference>
<feature type="compositionally biased region" description="Basic and acidic residues" evidence="6">
    <location>
        <begin position="472"/>
        <end position="486"/>
    </location>
</feature>
<dbReference type="SMART" id="SM00355">
    <property type="entry name" value="ZnF_C2H2"/>
    <property type="match status" value="10"/>
</dbReference>
<evidence type="ECO:0000256" key="5">
    <source>
        <dbReference type="PROSITE-ProRule" id="PRU00042"/>
    </source>
</evidence>
<dbReference type="FunFam" id="3.30.160.60:FF:000733">
    <property type="entry name" value="Zinc finger protein 236 variant"/>
    <property type="match status" value="1"/>
</dbReference>
<dbReference type="EMBL" id="AXCN02001547">
    <property type="status" value="NOT_ANNOTATED_CDS"/>
    <property type="molecule type" value="Genomic_DNA"/>
</dbReference>
<dbReference type="Gene3D" id="3.30.160.60">
    <property type="entry name" value="Classic Zinc Finger"/>
    <property type="match status" value="7"/>
</dbReference>
<feature type="region of interest" description="Disordered" evidence="6">
    <location>
        <begin position="130"/>
        <end position="153"/>
    </location>
</feature>
<sequence>MDSTKCVICLENASAMVPLDTEVDVDELRISCAAMYGSITGFMDDLNKLNPECCSLKLCLACFTQLNDCFVFQKLAIQSAQSIFRYQRKSLDHAGDDAAKQDAQNSTEICTNLEVDILDEVVSDAIAPSPTLSESSNSLYNTEEETLNPNSASEQELPCEDCTLLRTNTTSYRQHYVAVHCHTNSDDCFQCTVCQRHFKSMRSFIRHIRTHQGLKQYVCQFCPKSFHYLHHLQIHERTHTHEKPFRCTDCPKMFAAKDRLVAHERTHRQHDGVVCDLCQKQFQTNKSLLKHKLIKHDQAVARFVPCECNRCGKMLQSQSAVTYHMQHACTVSGWEMQSKQAMIECDRCKEKFRMAHLLEAHLESQHGQRALKQYLESTTTLKHKYQCDVCGLKFKQSIVLVRHKQRHDGIRPYQCELCNRSFTQKGTLKTHMRRHTDEKPYECARCGAGFRSAASRRSHYMRTNCTDGSNVPDEKDNENGVQSMEK</sequence>
<evidence type="ECO:0000256" key="4">
    <source>
        <dbReference type="ARBA" id="ARBA00022833"/>
    </source>
</evidence>
<dbReference type="GO" id="GO:0008270">
    <property type="term" value="F:zinc ion binding"/>
    <property type="evidence" value="ECO:0007669"/>
    <property type="project" value="UniProtKB-KW"/>
</dbReference>
<evidence type="ECO:0000313" key="9">
    <source>
        <dbReference type="Proteomes" id="UP000075886"/>
    </source>
</evidence>
<feature type="domain" description="C2H2-type" evidence="7">
    <location>
        <begin position="343"/>
        <end position="370"/>
    </location>
</feature>
<dbReference type="PANTHER" id="PTHR24379:SF127">
    <property type="entry name" value="BLOODY FINGERS-RELATED"/>
    <property type="match status" value="1"/>
</dbReference>
<dbReference type="EnsemblMetazoa" id="AFAF018455-RA">
    <property type="protein sequence ID" value="AFAF018455-PA"/>
    <property type="gene ID" value="AFAF018455"/>
</dbReference>
<dbReference type="Pfam" id="PF00096">
    <property type="entry name" value="zf-C2H2"/>
    <property type="match status" value="4"/>
</dbReference>
<proteinExistence type="predicted"/>
<feature type="domain" description="C2H2-type" evidence="7">
    <location>
        <begin position="189"/>
        <end position="216"/>
    </location>
</feature>
<dbReference type="FunFam" id="3.30.160.60:FF:002343">
    <property type="entry name" value="Zinc finger protein 33A"/>
    <property type="match status" value="1"/>
</dbReference>
<dbReference type="GO" id="GO:0000977">
    <property type="term" value="F:RNA polymerase II transcription regulatory region sequence-specific DNA binding"/>
    <property type="evidence" value="ECO:0007669"/>
    <property type="project" value="TreeGrafter"/>
</dbReference>
<dbReference type="InterPro" id="IPR013087">
    <property type="entry name" value="Znf_C2H2_type"/>
</dbReference>
<keyword evidence="3 5" id="KW-0863">Zinc-finger</keyword>
<feature type="domain" description="C2H2-type" evidence="7">
    <location>
        <begin position="245"/>
        <end position="272"/>
    </location>
</feature>
<feature type="domain" description="C2H2-type" evidence="7">
    <location>
        <begin position="385"/>
        <end position="412"/>
    </location>
</feature>
<evidence type="ECO:0000256" key="6">
    <source>
        <dbReference type="SAM" id="MobiDB-lite"/>
    </source>
</evidence>
<reference evidence="8" key="2">
    <citation type="submission" date="2020-05" db="UniProtKB">
        <authorList>
            <consortium name="EnsemblMetazoa"/>
        </authorList>
    </citation>
    <scope>IDENTIFICATION</scope>
    <source>
        <strain evidence="8">FAR1</strain>
    </source>
</reference>
<evidence type="ECO:0000256" key="2">
    <source>
        <dbReference type="ARBA" id="ARBA00022737"/>
    </source>
</evidence>